<dbReference type="CDD" id="cd00112">
    <property type="entry name" value="LDLa"/>
    <property type="match status" value="1"/>
</dbReference>
<evidence type="ECO:0000256" key="2">
    <source>
        <dbReference type="SAM" id="MobiDB-lite"/>
    </source>
</evidence>
<dbReference type="PROSITE" id="PS50022">
    <property type="entry name" value="FA58C_3"/>
    <property type="match status" value="1"/>
</dbReference>
<dbReference type="InterPro" id="IPR000421">
    <property type="entry name" value="FA58C"/>
</dbReference>
<reference evidence="4" key="1">
    <citation type="journal article" date="2021" name="G3 (Bethesda)">
        <title>Genome and transcriptome analysis of the beet armyworm Spodoptera exigua reveals targets for pest control. .</title>
        <authorList>
            <person name="Simon S."/>
            <person name="Breeschoten T."/>
            <person name="Jansen H.J."/>
            <person name="Dirks R.P."/>
            <person name="Schranz M.E."/>
            <person name="Ros V.I.D."/>
        </authorList>
    </citation>
    <scope>NUCLEOTIDE SEQUENCE</scope>
    <source>
        <strain evidence="4">TB_SE_WUR_2020</strain>
    </source>
</reference>
<sequence>MGWVSTYKIMYTSDLSTFNPVVDDKGDKVFPGNFDRDTEQFEEFYPPIHAQYLKDLVPKLSPSTCECSCEPCPPGTKICPTSKLCLPLDKWCDGLQDCPDDEKDCTTTTPSTPKTTVMENVVVTTQSPATVAAAVTTAKRYRVVGRAPKLQSRILKFARRPQSRPKPKKKSSNKSHHIINSKTRALECPKVECPPGYTVVYTSTDTSSPRSTYGSASELPPPRPRYSYQRYQRGYSKGGYSKGGYSKGGYSKGGYSKGGYSKGGYSKGGYGMPAPRPNQAFSLDKPDLTSATKTPVPKQECAQFKCIPKLPPYRPGGGVTPPPVCSVVNCPPGYSLRLERTASGSNKCPHPQEMPPGRMSERTPHPPR</sequence>
<gene>
    <name evidence="4" type="ORF">HF086_008347</name>
</gene>
<dbReference type="SUPFAM" id="SSF57424">
    <property type="entry name" value="LDL receptor-like module"/>
    <property type="match status" value="1"/>
</dbReference>
<dbReference type="Gene3D" id="2.40.128.620">
    <property type="match status" value="1"/>
</dbReference>
<dbReference type="SUPFAM" id="SSF49785">
    <property type="entry name" value="Galactose-binding domain-like"/>
    <property type="match status" value="1"/>
</dbReference>
<feature type="region of interest" description="Disordered" evidence="2">
    <location>
        <begin position="202"/>
        <end position="228"/>
    </location>
</feature>
<dbReference type="InterPro" id="IPR008979">
    <property type="entry name" value="Galactose-bd-like_sf"/>
</dbReference>
<dbReference type="Proteomes" id="UP000814243">
    <property type="component" value="Unassembled WGS sequence"/>
</dbReference>
<keyword evidence="1" id="KW-1015">Disulfide bond</keyword>
<evidence type="ECO:0000256" key="1">
    <source>
        <dbReference type="ARBA" id="ARBA00023157"/>
    </source>
</evidence>
<feature type="compositionally biased region" description="Basic and acidic residues" evidence="2">
    <location>
        <begin position="359"/>
        <end position="368"/>
    </location>
</feature>
<dbReference type="EMBL" id="JACEFF010000871">
    <property type="protein sequence ID" value="KAH9629265.1"/>
    <property type="molecule type" value="Genomic_DNA"/>
</dbReference>
<proteinExistence type="predicted"/>
<feature type="region of interest" description="Disordered" evidence="2">
    <location>
        <begin position="152"/>
        <end position="181"/>
    </location>
</feature>
<dbReference type="AlphaFoldDB" id="A0A922M3Q2"/>
<accession>A0A922M3Q2</accession>
<organism evidence="4 5">
    <name type="scientific">Spodoptera exigua</name>
    <name type="common">Beet armyworm</name>
    <name type="synonym">Noctua fulgens</name>
    <dbReference type="NCBI Taxonomy" id="7107"/>
    <lineage>
        <taxon>Eukaryota</taxon>
        <taxon>Metazoa</taxon>
        <taxon>Ecdysozoa</taxon>
        <taxon>Arthropoda</taxon>
        <taxon>Hexapoda</taxon>
        <taxon>Insecta</taxon>
        <taxon>Pterygota</taxon>
        <taxon>Neoptera</taxon>
        <taxon>Endopterygota</taxon>
        <taxon>Lepidoptera</taxon>
        <taxon>Glossata</taxon>
        <taxon>Ditrysia</taxon>
        <taxon>Noctuoidea</taxon>
        <taxon>Noctuidae</taxon>
        <taxon>Amphipyrinae</taxon>
        <taxon>Spodoptera</taxon>
    </lineage>
</organism>
<evidence type="ECO:0000313" key="5">
    <source>
        <dbReference type="Proteomes" id="UP000814243"/>
    </source>
</evidence>
<dbReference type="SMART" id="SM00192">
    <property type="entry name" value="LDLa"/>
    <property type="match status" value="1"/>
</dbReference>
<name>A0A922M3Q2_SPOEX</name>
<feature type="compositionally biased region" description="Basic residues" evidence="2">
    <location>
        <begin position="156"/>
        <end position="179"/>
    </location>
</feature>
<protein>
    <recommendedName>
        <fullName evidence="3">F5/8 type C domain-containing protein</fullName>
    </recommendedName>
</protein>
<comment type="caution">
    <text evidence="4">The sequence shown here is derived from an EMBL/GenBank/DDBJ whole genome shotgun (WGS) entry which is preliminary data.</text>
</comment>
<feature type="domain" description="F5/8 type C" evidence="3">
    <location>
        <begin position="1"/>
        <end position="54"/>
    </location>
</feature>
<dbReference type="InterPro" id="IPR002172">
    <property type="entry name" value="LDrepeatLR_classA_rpt"/>
</dbReference>
<evidence type="ECO:0000313" key="4">
    <source>
        <dbReference type="EMBL" id="KAH9629265.1"/>
    </source>
</evidence>
<dbReference type="InterPro" id="IPR036055">
    <property type="entry name" value="LDL_receptor-like_sf"/>
</dbReference>
<dbReference type="Pfam" id="PF00754">
    <property type="entry name" value="F5_F8_type_C"/>
    <property type="match status" value="1"/>
</dbReference>
<feature type="region of interest" description="Disordered" evidence="2">
    <location>
        <begin position="340"/>
        <end position="368"/>
    </location>
</feature>
<dbReference type="Gene3D" id="2.60.120.260">
    <property type="entry name" value="Galactose-binding domain-like"/>
    <property type="match status" value="1"/>
</dbReference>
<evidence type="ECO:0000259" key="3">
    <source>
        <dbReference type="PROSITE" id="PS50022"/>
    </source>
</evidence>